<gene>
    <name evidence="1" type="ORF">ABIE13_003077</name>
</gene>
<proteinExistence type="predicted"/>
<organism evidence="1 2">
    <name type="scientific">Ottowia thiooxydans</name>
    <dbReference type="NCBI Taxonomy" id="219182"/>
    <lineage>
        <taxon>Bacteria</taxon>
        <taxon>Pseudomonadati</taxon>
        <taxon>Pseudomonadota</taxon>
        <taxon>Betaproteobacteria</taxon>
        <taxon>Burkholderiales</taxon>
        <taxon>Comamonadaceae</taxon>
        <taxon>Ottowia</taxon>
    </lineage>
</organism>
<reference evidence="1 2" key="1">
    <citation type="submission" date="2024-06" db="EMBL/GenBank/DDBJ databases">
        <title>Sorghum-associated microbial communities from plants grown in Nebraska, USA.</title>
        <authorList>
            <person name="Schachtman D."/>
        </authorList>
    </citation>
    <scope>NUCLEOTIDE SEQUENCE [LARGE SCALE GENOMIC DNA]</scope>
    <source>
        <strain evidence="1 2">2709</strain>
    </source>
</reference>
<accession>A0ABV2QA89</accession>
<dbReference type="EMBL" id="JBEPSH010000006">
    <property type="protein sequence ID" value="MET4577961.1"/>
    <property type="molecule type" value="Genomic_DNA"/>
</dbReference>
<evidence type="ECO:0000313" key="2">
    <source>
        <dbReference type="Proteomes" id="UP001549320"/>
    </source>
</evidence>
<dbReference type="Proteomes" id="UP001549320">
    <property type="component" value="Unassembled WGS sequence"/>
</dbReference>
<comment type="caution">
    <text evidence="1">The sequence shown here is derived from an EMBL/GenBank/DDBJ whole genome shotgun (WGS) entry which is preliminary data.</text>
</comment>
<protein>
    <submittedName>
        <fullName evidence="1">Uncharacterized protein</fullName>
    </submittedName>
</protein>
<sequence>MNTNPFTLGFYGFRQPALSIEVKETVRAEFVEALRNASTSSA</sequence>
<evidence type="ECO:0000313" key="1">
    <source>
        <dbReference type="EMBL" id="MET4577961.1"/>
    </source>
</evidence>
<name>A0ABV2QA89_9BURK</name>
<keyword evidence="2" id="KW-1185">Reference proteome</keyword>
<dbReference type="RefSeq" id="WP_354444812.1">
    <property type="nucleotide sequence ID" value="NZ_JBEPSH010000006.1"/>
</dbReference>